<evidence type="ECO:0000313" key="4">
    <source>
        <dbReference type="Proteomes" id="UP000639338"/>
    </source>
</evidence>
<evidence type="ECO:0000259" key="1">
    <source>
        <dbReference type="Pfam" id="PF14837"/>
    </source>
</evidence>
<proteinExistence type="predicted"/>
<dbReference type="InterPro" id="IPR040316">
    <property type="entry name" value="INTS5"/>
</dbReference>
<gene>
    <name evidence="3" type="ORF">HCN44_004867</name>
</gene>
<dbReference type="EMBL" id="JACMRX010000003">
    <property type="protein sequence ID" value="KAF7992523.1"/>
    <property type="molecule type" value="Genomic_DNA"/>
</dbReference>
<dbReference type="Proteomes" id="UP000639338">
    <property type="component" value="Unassembled WGS sequence"/>
</dbReference>
<protein>
    <recommendedName>
        <fullName evidence="5">Integrator complex subunit 5</fullName>
    </recommendedName>
</protein>
<reference evidence="3 4" key="1">
    <citation type="submission" date="2020-08" db="EMBL/GenBank/DDBJ databases">
        <title>Aphidius gifuensis genome sequencing and assembly.</title>
        <authorList>
            <person name="Du Z."/>
        </authorList>
    </citation>
    <scope>NUCLEOTIDE SEQUENCE [LARGE SCALE GENOMIC DNA]</scope>
    <source>
        <strain evidence="3">YNYX2018</strain>
        <tissue evidence="3">Adults</tissue>
    </source>
</reference>
<dbReference type="InterPro" id="IPR029445">
    <property type="entry name" value="INTS5_N"/>
</dbReference>
<organism evidence="3 4">
    <name type="scientific">Aphidius gifuensis</name>
    <name type="common">Parasitoid wasp</name>
    <dbReference type="NCBI Taxonomy" id="684658"/>
    <lineage>
        <taxon>Eukaryota</taxon>
        <taxon>Metazoa</taxon>
        <taxon>Ecdysozoa</taxon>
        <taxon>Arthropoda</taxon>
        <taxon>Hexapoda</taxon>
        <taxon>Insecta</taxon>
        <taxon>Pterygota</taxon>
        <taxon>Neoptera</taxon>
        <taxon>Endopterygota</taxon>
        <taxon>Hymenoptera</taxon>
        <taxon>Apocrita</taxon>
        <taxon>Ichneumonoidea</taxon>
        <taxon>Braconidae</taxon>
        <taxon>Aphidiinae</taxon>
        <taxon>Aphidius</taxon>
    </lineage>
</organism>
<dbReference type="PANTHER" id="PTHR31697:SF2">
    <property type="entry name" value="INTEGRATOR COMPLEX SUBUNIT 5"/>
    <property type="match status" value="1"/>
</dbReference>
<keyword evidence="4" id="KW-1185">Reference proteome</keyword>
<feature type="domain" description="Integrator complex subunit 5 N-terminal" evidence="1">
    <location>
        <begin position="11"/>
        <end position="216"/>
    </location>
</feature>
<sequence length="934" mass="105099">MSQKEILSPEEIIAEVRKFIPESVKKCQRTNIQRVTKGALTLLKNLPGARDAILEYAGKVFFFAVNRQIRHIESYPGSLIPNEVTMDVTVPDIHKALTDIVTENPQAWAPLIASWSLDLMGKISWNFAKRGLPQDATINDYLRHWLSFRTTRILVDLSSKCLNYLSDVESVSCINVFTEGIAIYHPYFDWVAAHVSGIFPSLIINQVLQSGLKDFSITGLQNHPQNTMLNSVVGILENIAGSNFQDIRDALLSLFKFSLDENINDDESMRKQKVSTVPFLLKLASVSQLLLEIITTVVLQTLFPVRPDVIPRLAVFASDWCYYFENKPEILIDLTVRLALSCKHGAWQIINILLDTTLNTSNVGYHGVNAALSVKNVCREILEMILCQADLVMRMEGPHNTDIALLTSIQQDLPLVIPLLLDSHPLRVQTAARLILLLGAHTPKVIISSASYVLRNAQSNYHLAGLVRLVTENIVMFPILKPEPENPFSEHGYLAQAIEQALRDIQTTSEIKTIESEQLFSNLTILLKWENSNKAVILQSKLVSRSIYSNLNQVAVLLMKSNNLNFTHNIAQTLSFLNITENNYIPSVDLTLKLIRSVVRYFFVCIKESNLLKKQRGVKIATHLMTLITSKSSCARVLAIRELLENSLYGEPAKYFGAREKLDTDTKDYLLLQQNHKHGTSVMLAQRHSSVFHAGVIGEGPRRSVPRNNFDNDIISFNSLLLMDAIKACCSNEEINSYPKLDAMSLLLVELVSPDVMYNGLPWPDEEFIKVTVERDLQIRRTFKDIPLLWSLLELTARHRPALAYSSVLLRGIAATVMANWNTNEGTLLVKMMALGQLLPPPLNCLRDVLPILTPSQINTVMKECVWAYMHENVPSPALFTLIEGASIAWRDTDTSLPNSRFTDTLRLILLANIDKTGALYCTLFYKEKKKDAT</sequence>
<dbReference type="GO" id="GO:0032039">
    <property type="term" value="C:integrator complex"/>
    <property type="evidence" value="ECO:0007669"/>
    <property type="project" value="InterPro"/>
</dbReference>
<comment type="caution">
    <text evidence="3">The sequence shown here is derived from an EMBL/GenBank/DDBJ whole genome shotgun (WGS) entry which is preliminary data.</text>
</comment>
<dbReference type="AlphaFoldDB" id="A0A835CSR4"/>
<accession>A0A835CSR4</accession>
<feature type="domain" description="Integrator complex subunit 5 C-terminal" evidence="2">
    <location>
        <begin position="229"/>
        <end position="916"/>
    </location>
</feature>
<name>A0A835CSR4_APHGI</name>
<dbReference type="GO" id="GO:0034472">
    <property type="term" value="P:snRNA 3'-end processing"/>
    <property type="evidence" value="ECO:0007669"/>
    <property type="project" value="TreeGrafter"/>
</dbReference>
<dbReference type="InterPro" id="IPR029444">
    <property type="entry name" value="INTS5_C"/>
</dbReference>
<dbReference type="PANTHER" id="PTHR31697">
    <property type="entry name" value="INTEGRATOR COMPLEX SUBUNIT 5"/>
    <property type="match status" value="1"/>
</dbReference>
<dbReference type="OrthoDB" id="69088at2759"/>
<evidence type="ECO:0008006" key="5">
    <source>
        <dbReference type="Google" id="ProtNLM"/>
    </source>
</evidence>
<evidence type="ECO:0000313" key="3">
    <source>
        <dbReference type="EMBL" id="KAF7992523.1"/>
    </source>
</evidence>
<dbReference type="Pfam" id="PF14838">
    <property type="entry name" value="INTS5_C"/>
    <property type="match status" value="1"/>
</dbReference>
<evidence type="ECO:0000259" key="2">
    <source>
        <dbReference type="Pfam" id="PF14838"/>
    </source>
</evidence>
<dbReference type="Pfam" id="PF14837">
    <property type="entry name" value="INTS5_N"/>
    <property type="match status" value="1"/>
</dbReference>